<dbReference type="Proteomes" id="UP000215914">
    <property type="component" value="Unassembled WGS sequence"/>
</dbReference>
<dbReference type="EMBL" id="MNCJ02000329">
    <property type="protein sequence ID" value="KAF5767438.1"/>
    <property type="molecule type" value="Genomic_DNA"/>
</dbReference>
<sequence length="54" mass="5823">MTIDTAPPRATVIVDKFQLSPSQLRHSSPPPPPQLRDSSTSTSTSTAIITVDKF</sequence>
<evidence type="ECO:0000256" key="1">
    <source>
        <dbReference type="SAM" id="MobiDB-lite"/>
    </source>
</evidence>
<dbReference type="AlphaFoldDB" id="A0A9K3E767"/>
<feature type="region of interest" description="Disordered" evidence="1">
    <location>
        <begin position="16"/>
        <end position="54"/>
    </location>
</feature>
<name>A0A9K3E767_HELAN</name>
<reference evidence="2" key="2">
    <citation type="submission" date="2020-06" db="EMBL/GenBank/DDBJ databases">
        <title>Helianthus annuus Genome sequencing and assembly Release 2.</title>
        <authorList>
            <person name="Gouzy J."/>
            <person name="Langlade N."/>
            <person name="Munos S."/>
        </authorList>
    </citation>
    <scope>NUCLEOTIDE SEQUENCE</scope>
    <source>
        <tissue evidence="2">Leaves</tissue>
    </source>
</reference>
<evidence type="ECO:0000313" key="3">
    <source>
        <dbReference type="Proteomes" id="UP000215914"/>
    </source>
</evidence>
<comment type="caution">
    <text evidence="2">The sequence shown here is derived from an EMBL/GenBank/DDBJ whole genome shotgun (WGS) entry which is preliminary data.</text>
</comment>
<proteinExistence type="predicted"/>
<organism evidence="2 3">
    <name type="scientific">Helianthus annuus</name>
    <name type="common">Common sunflower</name>
    <dbReference type="NCBI Taxonomy" id="4232"/>
    <lineage>
        <taxon>Eukaryota</taxon>
        <taxon>Viridiplantae</taxon>
        <taxon>Streptophyta</taxon>
        <taxon>Embryophyta</taxon>
        <taxon>Tracheophyta</taxon>
        <taxon>Spermatophyta</taxon>
        <taxon>Magnoliopsida</taxon>
        <taxon>eudicotyledons</taxon>
        <taxon>Gunneridae</taxon>
        <taxon>Pentapetalae</taxon>
        <taxon>asterids</taxon>
        <taxon>campanulids</taxon>
        <taxon>Asterales</taxon>
        <taxon>Asteraceae</taxon>
        <taxon>Asteroideae</taxon>
        <taxon>Heliantheae alliance</taxon>
        <taxon>Heliantheae</taxon>
        <taxon>Helianthus</taxon>
    </lineage>
</organism>
<dbReference type="Gramene" id="mRNA:HanXRQr2_Chr14g0624341">
    <property type="protein sequence ID" value="CDS:HanXRQr2_Chr14g0624341.1"/>
    <property type="gene ID" value="HanXRQr2_Chr14g0624341"/>
</dbReference>
<accession>A0A9K3E767</accession>
<protein>
    <submittedName>
        <fullName evidence="2">Uncharacterized protein</fullName>
    </submittedName>
</protein>
<reference evidence="2" key="1">
    <citation type="journal article" date="2017" name="Nature">
        <title>The sunflower genome provides insights into oil metabolism, flowering and Asterid evolution.</title>
        <authorList>
            <person name="Badouin H."/>
            <person name="Gouzy J."/>
            <person name="Grassa C.J."/>
            <person name="Murat F."/>
            <person name="Staton S.E."/>
            <person name="Cottret L."/>
            <person name="Lelandais-Briere C."/>
            <person name="Owens G.L."/>
            <person name="Carrere S."/>
            <person name="Mayjonade B."/>
            <person name="Legrand L."/>
            <person name="Gill N."/>
            <person name="Kane N.C."/>
            <person name="Bowers J.E."/>
            <person name="Hubner S."/>
            <person name="Bellec A."/>
            <person name="Berard A."/>
            <person name="Berges H."/>
            <person name="Blanchet N."/>
            <person name="Boniface M.C."/>
            <person name="Brunel D."/>
            <person name="Catrice O."/>
            <person name="Chaidir N."/>
            <person name="Claudel C."/>
            <person name="Donnadieu C."/>
            <person name="Faraut T."/>
            <person name="Fievet G."/>
            <person name="Helmstetter N."/>
            <person name="King M."/>
            <person name="Knapp S.J."/>
            <person name="Lai Z."/>
            <person name="Le Paslier M.C."/>
            <person name="Lippi Y."/>
            <person name="Lorenzon L."/>
            <person name="Mandel J.R."/>
            <person name="Marage G."/>
            <person name="Marchand G."/>
            <person name="Marquand E."/>
            <person name="Bret-Mestries E."/>
            <person name="Morien E."/>
            <person name="Nambeesan S."/>
            <person name="Nguyen T."/>
            <person name="Pegot-Espagnet P."/>
            <person name="Pouilly N."/>
            <person name="Raftis F."/>
            <person name="Sallet E."/>
            <person name="Schiex T."/>
            <person name="Thomas J."/>
            <person name="Vandecasteele C."/>
            <person name="Vares D."/>
            <person name="Vear F."/>
            <person name="Vautrin S."/>
            <person name="Crespi M."/>
            <person name="Mangin B."/>
            <person name="Burke J.M."/>
            <person name="Salse J."/>
            <person name="Munos S."/>
            <person name="Vincourt P."/>
            <person name="Rieseberg L.H."/>
            <person name="Langlade N.B."/>
        </authorList>
    </citation>
    <scope>NUCLEOTIDE SEQUENCE</scope>
    <source>
        <tissue evidence="2">Leaves</tissue>
    </source>
</reference>
<keyword evidence="3" id="KW-1185">Reference proteome</keyword>
<gene>
    <name evidence="2" type="ORF">HanXRQr2_Chr14g0624341</name>
</gene>
<evidence type="ECO:0000313" key="2">
    <source>
        <dbReference type="EMBL" id="KAF5767438.1"/>
    </source>
</evidence>